<evidence type="ECO:0000256" key="7">
    <source>
        <dbReference type="SAM" id="MobiDB-lite"/>
    </source>
</evidence>
<dbReference type="PRINTS" id="PR00079">
    <property type="entry name" value="G6PDHDRGNASE"/>
</dbReference>
<reference evidence="10" key="1">
    <citation type="submission" date="2020-05" db="EMBL/GenBank/DDBJ databases">
        <authorList>
            <person name="Chiriac C."/>
            <person name="Salcher M."/>
            <person name="Ghai R."/>
            <person name="Kavagutti S V."/>
        </authorList>
    </citation>
    <scope>NUCLEOTIDE SEQUENCE</scope>
</reference>
<dbReference type="GO" id="GO:0050661">
    <property type="term" value="F:NADP binding"/>
    <property type="evidence" value="ECO:0007669"/>
    <property type="project" value="InterPro"/>
</dbReference>
<dbReference type="Gene3D" id="3.30.360.10">
    <property type="entry name" value="Dihydrodipicolinate Reductase, domain 2"/>
    <property type="match status" value="1"/>
</dbReference>
<keyword evidence="5" id="KW-0560">Oxidoreductase</keyword>
<protein>
    <submittedName>
        <fullName evidence="10">Unannotated protein</fullName>
    </submittedName>
</protein>
<evidence type="ECO:0000256" key="2">
    <source>
        <dbReference type="ARBA" id="ARBA00009975"/>
    </source>
</evidence>
<feature type="compositionally biased region" description="Basic and acidic residues" evidence="7">
    <location>
        <begin position="500"/>
        <end position="514"/>
    </location>
</feature>
<dbReference type="PIRSF" id="PIRSF000110">
    <property type="entry name" value="G6PD"/>
    <property type="match status" value="1"/>
</dbReference>
<sequence>MPDSSSASPQRPENRVLVLFGATGDLAKRKLYPGFFHLMLAGLMPEDFRIIGSGRHSPGSDDEFREKIHSALEEFGRKELTDERWEEFSQRLSFVVSSADDGEDLAKAVQEAEEEIDAQGERLVYLSVPPSAMGDMVGMLGKTGIAKDAALVIEKPFGHDVQSAKDLNAALHETLDEDQIYRIDHFLGKEAAQNILAFRFANGLFEPIWNRDRIAYVQIDVPEKLTIEGRASFYEGTGAFRDMIVTHLLQLLGFVALEPPVALTADALHAERTKLFQALRPLDPAKVVLGQYEGYRDEEDVADDSDVETFVALEAHVDNWRWQGVPFYLRTGKALAEGRRTVTVGFREPPMRMFPLYGGAGGEDGFPGGDAADGTATDDGARGGVDRQHRARPNEVVFELSEEPTVSIELLAKVPGPTMELAGAALRLDIDQDFYGQHGLEAYERLLHDVMKGDHTLFTKAEEIERLWEVCAPALDAAGEEGRTPLPYAQGSWGPDEAIELPRPRGWRLPDTDA</sequence>
<evidence type="ECO:0000256" key="3">
    <source>
        <dbReference type="ARBA" id="ARBA00022526"/>
    </source>
</evidence>
<dbReference type="PANTHER" id="PTHR23429">
    <property type="entry name" value="GLUCOSE-6-PHOSPHATE 1-DEHYDROGENASE G6PD"/>
    <property type="match status" value="1"/>
</dbReference>
<evidence type="ECO:0000259" key="9">
    <source>
        <dbReference type="Pfam" id="PF02781"/>
    </source>
</evidence>
<dbReference type="PROSITE" id="PS00069">
    <property type="entry name" value="G6P_DEHYDROGENASE"/>
    <property type="match status" value="1"/>
</dbReference>
<evidence type="ECO:0000256" key="4">
    <source>
        <dbReference type="ARBA" id="ARBA00022857"/>
    </source>
</evidence>
<dbReference type="InterPro" id="IPR001282">
    <property type="entry name" value="G6P_DH"/>
</dbReference>
<feature type="domain" description="Glucose-6-phosphate dehydrogenase C-terminal" evidence="9">
    <location>
        <begin position="196"/>
        <end position="354"/>
    </location>
</feature>
<dbReference type="GO" id="GO:0006006">
    <property type="term" value="P:glucose metabolic process"/>
    <property type="evidence" value="ECO:0007669"/>
    <property type="project" value="UniProtKB-KW"/>
</dbReference>
<feature type="domain" description="Glucose-6-phosphate dehydrogenase C-terminal" evidence="9">
    <location>
        <begin position="388"/>
        <end position="503"/>
    </location>
</feature>
<gene>
    <name evidence="10" type="ORF">UFOPK3564_02669</name>
</gene>
<proteinExistence type="inferred from homology"/>
<feature type="region of interest" description="Disordered" evidence="7">
    <location>
        <begin position="364"/>
        <end position="389"/>
    </location>
</feature>
<dbReference type="PANTHER" id="PTHR23429:SF0">
    <property type="entry name" value="GLUCOSE-6-PHOSPHATE 1-DEHYDROGENASE"/>
    <property type="match status" value="1"/>
</dbReference>
<accession>A0A6J7IZA0</accession>
<dbReference type="InterPro" id="IPR022674">
    <property type="entry name" value="G6P_DH_NAD-bd"/>
</dbReference>
<dbReference type="GO" id="GO:0009051">
    <property type="term" value="P:pentose-phosphate shunt, oxidative branch"/>
    <property type="evidence" value="ECO:0007669"/>
    <property type="project" value="TreeGrafter"/>
</dbReference>
<dbReference type="Gene3D" id="3.40.50.720">
    <property type="entry name" value="NAD(P)-binding Rossmann-like Domain"/>
    <property type="match status" value="1"/>
</dbReference>
<dbReference type="SUPFAM" id="SSF55347">
    <property type="entry name" value="Glyceraldehyde-3-phosphate dehydrogenase-like, C-terminal domain"/>
    <property type="match status" value="1"/>
</dbReference>
<dbReference type="UniPathway" id="UPA00115"/>
<feature type="region of interest" description="Disordered" evidence="7">
    <location>
        <begin position="479"/>
        <end position="514"/>
    </location>
</feature>
<evidence type="ECO:0000256" key="1">
    <source>
        <dbReference type="ARBA" id="ARBA00004937"/>
    </source>
</evidence>
<evidence type="ECO:0000256" key="6">
    <source>
        <dbReference type="ARBA" id="ARBA00023277"/>
    </source>
</evidence>
<dbReference type="InterPro" id="IPR019796">
    <property type="entry name" value="G6P_DH_AS"/>
</dbReference>
<feature type="compositionally biased region" description="Basic and acidic residues" evidence="7">
    <location>
        <begin position="379"/>
        <end position="388"/>
    </location>
</feature>
<dbReference type="InterPro" id="IPR036291">
    <property type="entry name" value="NAD(P)-bd_dom_sf"/>
</dbReference>
<keyword evidence="6" id="KW-0119">Carbohydrate metabolism</keyword>
<dbReference type="EMBL" id="CAFBMK010000203">
    <property type="protein sequence ID" value="CAB4936403.1"/>
    <property type="molecule type" value="Genomic_DNA"/>
</dbReference>
<keyword evidence="4" id="KW-0521">NADP</keyword>
<dbReference type="AlphaFoldDB" id="A0A6J7IZA0"/>
<dbReference type="GO" id="GO:0005829">
    <property type="term" value="C:cytosol"/>
    <property type="evidence" value="ECO:0007669"/>
    <property type="project" value="TreeGrafter"/>
</dbReference>
<feature type="compositionally biased region" description="Low complexity" evidence="7">
    <location>
        <begin position="369"/>
        <end position="378"/>
    </location>
</feature>
<name>A0A6J7IZA0_9ZZZZ</name>
<dbReference type="Pfam" id="PF00479">
    <property type="entry name" value="G6PD_N"/>
    <property type="match status" value="1"/>
</dbReference>
<dbReference type="Pfam" id="PF02781">
    <property type="entry name" value="G6PD_C"/>
    <property type="match status" value="2"/>
</dbReference>
<keyword evidence="3" id="KW-0313">Glucose metabolism</keyword>
<dbReference type="InterPro" id="IPR022675">
    <property type="entry name" value="G6P_DH_C"/>
</dbReference>
<dbReference type="GO" id="GO:0004345">
    <property type="term" value="F:glucose-6-phosphate dehydrogenase activity"/>
    <property type="evidence" value="ECO:0007669"/>
    <property type="project" value="InterPro"/>
</dbReference>
<comment type="similarity">
    <text evidence="2">Belongs to the glucose-6-phosphate dehydrogenase family.</text>
</comment>
<dbReference type="HAMAP" id="MF_00966">
    <property type="entry name" value="G6PD"/>
    <property type="match status" value="1"/>
</dbReference>
<dbReference type="SUPFAM" id="SSF51735">
    <property type="entry name" value="NAD(P)-binding Rossmann-fold domains"/>
    <property type="match status" value="1"/>
</dbReference>
<evidence type="ECO:0000259" key="8">
    <source>
        <dbReference type="Pfam" id="PF00479"/>
    </source>
</evidence>
<evidence type="ECO:0000256" key="5">
    <source>
        <dbReference type="ARBA" id="ARBA00023002"/>
    </source>
</evidence>
<organism evidence="10">
    <name type="scientific">freshwater metagenome</name>
    <dbReference type="NCBI Taxonomy" id="449393"/>
    <lineage>
        <taxon>unclassified sequences</taxon>
        <taxon>metagenomes</taxon>
        <taxon>ecological metagenomes</taxon>
    </lineage>
</organism>
<evidence type="ECO:0000313" key="10">
    <source>
        <dbReference type="EMBL" id="CAB4936403.1"/>
    </source>
</evidence>
<feature type="domain" description="Glucose-6-phosphate dehydrogenase NAD-binding" evidence="8">
    <location>
        <begin position="18"/>
        <end position="194"/>
    </location>
</feature>
<comment type="pathway">
    <text evidence="1">Carbohydrate degradation; pentose phosphate pathway; D-ribulose 5-phosphate from D-glucose 6-phosphate (oxidative stage): step 1/3.</text>
</comment>